<dbReference type="InterPro" id="IPR004241">
    <property type="entry name" value="Atg8-like"/>
</dbReference>
<comment type="subcellular location">
    <subcellularLocation>
        <location evidence="1">Membrane</location>
    </subcellularLocation>
</comment>
<name>G0TZ80_TRYVY</name>
<dbReference type="OMA" id="AVYQEHK"/>
<feature type="lipid moiety-binding region" description="Phosphatidylserine amidated glycine; alternate" evidence="5">
    <location>
        <position position="120"/>
    </location>
</feature>
<protein>
    <recommendedName>
        <fullName evidence="6">Autophagy-related protein</fullName>
    </recommendedName>
</protein>
<dbReference type="Gene3D" id="3.10.20.90">
    <property type="entry name" value="Phosphatidylinositol 3-kinase Catalytic Subunit, Chain A, domain 1"/>
    <property type="match status" value="1"/>
</dbReference>
<evidence type="ECO:0000256" key="3">
    <source>
        <dbReference type="ARBA" id="ARBA00023136"/>
    </source>
</evidence>
<dbReference type="PANTHER" id="PTHR10969">
    <property type="entry name" value="MICROTUBULE-ASSOCIATED PROTEINS 1A/1B LIGHT CHAIN 3-RELATED"/>
    <property type="match status" value="1"/>
</dbReference>
<keyword evidence="3" id="KW-0472">Membrane</keyword>
<evidence type="ECO:0000313" key="7">
    <source>
        <dbReference type="EMBL" id="CCC49283.1"/>
    </source>
</evidence>
<dbReference type="GO" id="GO:0006914">
    <property type="term" value="P:autophagy"/>
    <property type="evidence" value="ECO:0007669"/>
    <property type="project" value="UniProtKB-KW"/>
</dbReference>
<dbReference type="SUPFAM" id="SSF54236">
    <property type="entry name" value="Ubiquitin-like"/>
    <property type="match status" value="1"/>
</dbReference>
<dbReference type="Pfam" id="PF02991">
    <property type="entry name" value="ATG8"/>
    <property type="match status" value="1"/>
</dbReference>
<reference evidence="7" key="1">
    <citation type="journal article" date="2012" name="Proc. Natl. Acad. Sci. U.S.A.">
        <title>Antigenic diversity is generated by distinct evolutionary mechanisms in African trypanosome species.</title>
        <authorList>
            <person name="Jackson A.P."/>
            <person name="Berry A."/>
            <person name="Aslett M."/>
            <person name="Allison H.C."/>
            <person name="Burton P."/>
            <person name="Vavrova-Anderson J."/>
            <person name="Brown R."/>
            <person name="Browne H."/>
            <person name="Corton N."/>
            <person name="Hauser H."/>
            <person name="Gamble J."/>
            <person name="Gilderthorp R."/>
            <person name="Marcello L."/>
            <person name="McQuillan J."/>
            <person name="Otto T.D."/>
            <person name="Quail M.A."/>
            <person name="Sanders M.J."/>
            <person name="van Tonder A."/>
            <person name="Ginger M.L."/>
            <person name="Field M.C."/>
            <person name="Barry J.D."/>
            <person name="Hertz-Fowler C."/>
            <person name="Berriman M."/>
        </authorList>
    </citation>
    <scope>NUCLEOTIDE SEQUENCE</scope>
    <source>
        <strain evidence="7">Y486</strain>
    </source>
</reference>
<sequence>MKGRFESKYKMNYTLENRKRESEKVRARHPDRIPVICERVCDSAVGDMKKCKFLLPHYLTVGQFLVALRKHAQLSPEVALFVYVHGSVPPVSAKMDDIYTKHKDEDGFLYMNFSNEPVFGNSPSSSEVLRI</sequence>
<organism evidence="7">
    <name type="scientific">Trypanosoma vivax (strain Y486)</name>
    <dbReference type="NCBI Taxonomy" id="1055687"/>
    <lineage>
        <taxon>Eukaryota</taxon>
        <taxon>Discoba</taxon>
        <taxon>Euglenozoa</taxon>
        <taxon>Kinetoplastea</taxon>
        <taxon>Metakinetoplastina</taxon>
        <taxon>Trypanosomatida</taxon>
        <taxon>Trypanosomatidae</taxon>
        <taxon>Trypanosoma</taxon>
        <taxon>Duttonella</taxon>
    </lineage>
</organism>
<gene>
    <name evidence="7" type="ORF">TVY486_0706030</name>
</gene>
<evidence type="ECO:0000256" key="1">
    <source>
        <dbReference type="ARBA" id="ARBA00004370"/>
    </source>
</evidence>
<dbReference type="AlphaFoldDB" id="G0TZ80"/>
<evidence type="ECO:0000256" key="5">
    <source>
        <dbReference type="PIRSR" id="PIRSR604241-50"/>
    </source>
</evidence>
<dbReference type="VEuPathDB" id="TriTrypDB:TvY486_0706030"/>
<proteinExistence type="inferred from homology"/>
<evidence type="ECO:0000256" key="4">
    <source>
        <dbReference type="ARBA" id="ARBA00023288"/>
    </source>
</evidence>
<dbReference type="InterPro" id="IPR029071">
    <property type="entry name" value="Ubiquitin-like_domsf"/>
</dbReference>
<keyword evidence="6" id="KW-0072">Autophagy</keyword>
<dbReference type="EMBL" id="HE573023">
    <property type="protein sequence ID" value="CCC49283.1"/>
    <property type="molecule type" value="Genomic_DNA"/>
</dbReference>
<accession>G0TZ80</accession>
<dbReference type="GO" id="GO:0016020">
    <property type="term" value="C:membrane"/>
    <property type="evidence" value="ECO:0007669"/>
    <property type="project" value="UniProtKB-SubCell"/>
</dbReference>
<comment type="similarity">
    <text evidence="2 6">Belongs to the ATG8 family.</text>
</comment>
<evidence type="ECO:0000256" key="6">
    <source>
        <dbReference type="RuleBase" id="RU004384"/>
    </source>
</evidence>
<keyword evidence="4 5" id="KW-0449">Lipoprotein</keyword>
<evidence type="ECO:0000256" key="2">
    <source>
        <dbReference type="ARBA" id="ARBA00007293"/>
    </source>
</evidence>